<dbReference type="Pfam" id="PF12224">
    <property type="entry name" value="Amidoligase_2"/>
    <property type="match status" value="1"/>
</dbReference>
<evidence type="ECO:0008006" key="3">
    <source>
        <dbReference type="Google" id="ProtNLM"/>
    </source>
</evidence>
<protein>
    <recommendedName>
        <fullName evidence="3">Amidoligase enzyme-domain-containing protein</fullName>
    </recommendedName>
</protein>
<evidence type="ECO:0000313" key="2">
    <source>
        <dbReference type="Proteomes" id="UP000664132"/>
    </source>
</evidence>
<accession>A0A8H7WGS1</accession>
<dbReference type="OrthoDB" id="412402at2759"/>
<keyword evidence="2" id="KW-1185">Reference proteome</keyword>
<dbReference type="InterPro" id="IPR022025">
    <property type="entry name" value="Amidoligase_2"/>
</dbReference>
<gene>
    <name evidence="1" type="ORF">IFR04_002499</name>
</gene>
<reference evidence="1" key="1">
    <citation type="submission" date="2021-02" db="EMBL/GenBank/DDBJ databases">
        <title>Genome sequence Cadophora malorum strain M34.</title>
        <authorList>
            <person name="Stefanovic E."/>
            <person name="Vu D."/>
            <person name="Scully C."/>
            <person name="Dijksterhuis J."/>
            <person name="Roader J."/>
            <person name="Houbraken J."/>
        </authorList>
    </citation>
    <scope>NUCLEOTIDE SEQUENCE</scope>
    <source>
        <strain evidence="1">M34</strain>
    </source>
</reference>
<organism evidence="1 2">
    <name type="scientific">Cadophora malorum</name>
    <dbReference type="NCBI Taxonomy" id="108018"/>
    <lineage>
        <taxon>Eukaryota</taxon>
        <taxon>Fungi</taxon>
        <taxon>Dikarya</taxon>
        <taxon>Ascomycota</taxon>
        <taxon>Pezizomycotina</taxon>
        <taxon>Leotiomycetes</taxon>
        <taxon>Helotiales</taxon>
        <taxon>Ploettnerulaceae</taxon>
        <taxon>Cadophora</taxon>
    </lineage>
</organism>
<dbReference type="AlphaFoldDB" id="A0A8H7WGS1"/>
<dbReference type="Proteomes" id="UP000664132">
    <property type="component" value="Unassembled WGS sequence"/>
</dbReference>
<name>A0A8H7WGS1_9HELO</name>
<sequence length="428" mass="48869">MSSYCGTPSPKYQPDGTSDYAIVPRPALTFGVELEFGIACLPRGYIDPHPEDNRQVYGILDFGLAETNHASNACLGLHEPICIEDDIDDWGPIQLHIADTLRKQGLYSCSDVDMNATDYDLATSWLVKNDSSIKFPPLNYKFRDVEVVSPPFHFCKEALNEVAVVCETLPSQYRLISNTSCSTHVHVGNGTLGFTLPYLRNLMAMLWAFEPQLDTLHPNHRVGPTRYNGSLREHSKLGLKLQSRGLNATVGLQRIFESKEVNELVDILSRPNYQQRPPYTMGYSIINLMEKGTPDSYEDFLEAEPTKKTVEFRLHEGTLDAEAITQWIRLCVGLVEFAEEVRPDNLRTWLETYIDTDYNVMQILEATKQPQAAEYYEKKLAERAARGPDTSERIAPNYHVDHLEESMIDDYIRELGDWCQEREDRRYE</sequence>
<dbReference type="PANTHER" id="PTHR36847:SF1">
    <property type="entry name" value="AMIDOLIGASE ENZYME"/>
    <property type="match status" value="1"/>
</dbReference>
<dbReference type="EMBL" id="JAFJYH010000021">
    <property type="protein sequence ID" value="KAG4424443.1"/>
    <property type="molecule type" value="Genomic_DNA"/>
</dbReference>
<proteinExistence type="predicted"/>
<evidence type="ECO:0000313" key="1">
    <source>
        <dbReference type="EMBL" id="KAG4424443.1"/>
    </source>
</evidence>
<comment type="caution">
    <text evidence="1">The sequence shown here is derived from an EMBL/GenBank/DDBJ whole genome shotgun (WGS) entry which is preliminary data.</text>
</comment>
<dbReference type="PANTHER" id="PTHR36847">
    <property type="entry name" value="AMIDOLIGASE ENZYME"/>
    <property type="match status" value="1"/>
</dbReference>